<gene>
    <name evidence="1" type="ORF">WISP_88801</name>
</gene>
<dbReference type="EMBL" id="WHWB01034127">
    <property type="protein sequence ID" value="KAJ7413710.1"/>
    <property type="molecule type" value="Genomic_DNA"/>
</dbReference>
<protein>
    <submittedName>
        <fullName evidence="1">Uncharacterized protein</fullName>
    </submittedName>
</protein>
<sequence>MASPEKHAEQQQTGLRSPHLEAKLYEEWLMSLCLLSLEKRRLRMKVSDWYLEMLKDVDNLKRMEHEDKFQTGIQISPSRLDHWTPAPPYL</sequence>
<organism evidence="1 2">
    <name type="scientific">Willisornis vidua</name>
    <name type="common">Xingu scale-backed antbird</name>
    <dbReference type="NCBI Taxonomy" id="1566151"/>
    <lineage>
        <taxon>Eukaryota</taxon>
        <taxon>Metazoa</taxon>
        <taxon>Chordata</taxon>
        <taxon>Craniata</taxon>
        <taxon>Vertebrata</taxon>
        <taxon>Euteleostomi</taxon>
        <taxon>Archelosauria</taxon>
        <taxon>Archosauria</taxon>
        <taxon>Dinosauria</taxon>
        <taxon>Saurischia</taxon>
        <taxon>Theropoda</taxon>
        <taxon>Coelurosauria</taxon>
        <taxon>Aves</taxon>
        <taxon>Neognathae</taxon>
        <taxon>Neoaves</taxon>
        <taxon>Telluraves</taxon>
        <taxon>Australaves</taxon>
        <taxon>Passeriformes</taxon>
        <taxon>Thamnophilidae</taxon>
        <taxon>Willisornis</taxon>
    </lineage>
</organism>
<dbReference type="Proteomes" id="UP001145742">
    <property type="component" value="Unassembled WGS sequence"/>
</dbReference>
<evidence type="ECO:0000313" key="1">
    <source>
        <dbReference type="EMBL" id="KAJ7413710.1"/>
    </source>
</evidence>
<comment type="caution">
    <text evidence="1">The sequence shown here is derived from an EMBL/GenBank/DDBJ whole genome shotgun (WGS) entry which is preliminary data.</text>
</comment>
<proteinExistence type="predicted"/>
<name>A0ABQ9D519_9PASS</name>
<accession>A0ABQ9D519</accession>
<reference evidence="1" key="1">
    <citation type="submission" date="2019-10" db="EMBL/GenBank/DDBJ databases">
        <authorList>
            <person name="Soares A.E.R."/>
            <person name="Aleixo A."/>
            <person name="Schneider P."/>
            <person name="Miyaki C.Y."/>
            <person name="Schneider M.P."/>
            <person name="Mello C."/>
            <person name="Vasconcelos A.T.R."/>
        </authorList>
    </citation>
    <scope>NUCLEOTIDE SEQUENCE</scope>
    <source>
        <tissue evidence="1">Muscle</tissue>
    </source>
</reference>
<evidence type="ECO:0000313" key="2">
    <source>
        <dbReference type="Proteomes" id="UP001145742"/>
    </source>
</evidence>
<keyword evidence="2" id="KW-1185">Reference proteome</keyword>